<reference evidence="7" key="1">
    <citation type="submission" date="2025-08" db="UniProtKB">
        <authorList>
            <consortium name="RefSeq"/>
        </authorList>
    </citation>
    <scope>IDENTIFICATION</scope>
    <source>
        <tissue evidence="7">Testes</tissue>
    </source>
</reference>
<dbReference type="PIRSF" id="PIRSF031051">
    <property type="entry name" value="PyrdxlP_Pase_PHOSPHO2"/>
    <property type="match status" value="1"/>
</dbReference>
<dbReference type="RefSeq" id="XP_002739219.1">
    <property type="nucleotide sequence ID" value="XM_002739173.2"/>
</dbReference>
<accession>A0ABM0GX09</accession>
<keyword evidence="6" id="KW-1185">Reference proteome</keyword>
<evidence type="ECO:0000313" key="7">
    <source>
        <dbReference type="RefSeq" id="XP_002739219.1"/>
    </source>
</evidence>
<dbReference type="NCBIfam" id="TIGR01489">
    <property type="entry name" value="DKMTPPase-SF"/>
    <property type="match status" value="1"/>
</dbReference>
<gene>
    <name evidence="7" type="primary">LOC100374642</name>
</gene>
<proteinExistence type="inferred from homology"/>
<dbReference type="Pfam" id="PF06888">
    <property type="entry name" value="Put_Phosphatase"/>
    <property type="match status" value="1"/>
</dbReference>
<dbReference type="Proteomes" id="UP000694865">
    <property type="component" value="Unplaced"/>
</dbReference>
<name>A0ABM0GX09_SACKO</name>
<dbReference type="NCBIfam" id="TIGR01488">
    <property type="entry name" value="HAD-SF-IB"/>
    <property type="match status" value="1"/>
</dbReference>
<evidence type="ECO:0000256" key="4">
    <source>
        <dbReference type="ARBA" id="ARBA00022801"/>
    </source>
</evidence>
<evidence type="ECO:0000256" key="1">
    <source>
        <dbReference type="ARBA" id="ARBA00001946"/>
    </source>
</evidence>
<dbReference type="GeneID" id="100374642"/>
<evidence type="ECO:0000256" key="3">
    <source>
        <dbReference type="ARBA" id="ARBA00022723"/>
    </source>
</evidence>
<evidence type="ECO:0000256" key="5">
    <source>
        <dbReference type="ARBA" id="ARBA00022842"/>
    </source>
</evidence>
<dbReference type="InterPro" id="IPR016965">
    <property type="entry name" value="Pase_PHOSPHO-typ"/>
</dbReference>
<dbReference type="PANTHER" id="PTHR20889">
    <property type="entry name" value="PHOSPHATASE, ORPHAN 1, 2"/>
    <property type="match status" value="1"/>
</dbReference>
<evidence type="ECO:0000313" key="6">
    <source>
        <dbReference type="Proteomes" id="UP000694865"/>
    </source>
</evidence>
<dbReference type="SUPFAM" id="SSF56784">
    <property type="entry name" value="HAD-like"/>
    <property type="match status" value="1"/>
</dbReference>
<comment type="similarity">
    <text evidence="2">Belongs to the HAD-like hydrolase superfamily. PHOSPHO family.</text>
</comment>
<comment type="cofactor">
    <cofactor evidence="1">
        <name>Mg(2+)</name>
        <dbReference type="ChEBI" id="CHEBI:18420"/>
    </cofactor>
</comment>
<protein>
    <submittedName>
        <fullName evidence="7">Pyridoxal phosphate phosphatase PHOSPHO2-like</fullName>
    </submittedName>
</protein>
<keyword evidence="4" id="KW-0378">Hydrolase</keyword>
<keyword evidence="3" id="KW-0479">Metal-binding</keyword>
<dbReference type="InterPro" id="IPR036412">
    <property type="entry name" value="HAD-like_sf"/>
</dbReference>
<organism evidence="6 7">
    <name type="scientific">Saccoglossus kowalevskii</name>
    <name type="common">Acorn worm</name>
    <dbReference type="NCBI Taxonomy" id="10224"/>
    <lineage>
        <taxon>Eukaryota</taxon>
        <taxon>Metazoa</taxon>
        <taxon>Hemichordata</taxon>
        <taxon>Enteropneusta</taxon>
        <taxon>Harrimaniidae</taxon>
        <taxon>Saccoglossus</taxon>
    </lineage>
</organism>
<dbReference type="InterPro" id="IPR006384">
    <property type="entry name" value="HAD_hydro_PyrdxlP_Pase-like"/>
</dbReference>
<dbReference type="Gene3D" id="3.40.50.1000">
    <property type="entry name" value="HAD superfamily/HAD-like"/>
    <property type="match status" value="1"/>
</dbReference>
<sequence>MISRFVWYHRIQTVSRTLSSMANNNKNLLVFDFDHTLVDGNTDTWILKLLPNAKVPVQIHRHYRMHNSWTDYMAEIMGHMHQLKITPEQIKDCMKEIPFIDGMKDLLMYQAENGSFDCIIVSDSNMVFINTILEATRLEKAVMKVVTNPGHFDDKGCLKIKHYHSHDCDYCPLNLCKREVLWDYIRVQKQGGNGYASVCYVGDGNNDFCPCESLSEKDLVFPRKGFNLLKKITNYQEKGKKFSPKVFPWVTGFEITEKLKTLL</sequence>
<dbReference type="InterPro" id="IPR023214">
    <property type="entry name" value="HAD_sf"/>
</dbReference>
<dbReference type="PANTHER" id="PTHR20889:SF12">
    <property type="entry name" value="LP01149P"/>
    <property type="match status" value="1"/>
</dbReference>
<keyword evidence="5" id="KW-0460">Magnesium</keyword>
<evidence type="ECO:0000256" key="2">
    <source>
        <dbReference type="ARBA" id="ARBA00008541"/>
    </source>
</evidence>